<feature type="non-terminal residue" evidence="1">
    <location>
        <position position="410"/>
    </location>
</feature>
<keyword evidence="2" id="KW-1185">Reference proteome</keyword>
<protein>
    <submittedName>
        <fullName evidence="1">Uncharacterized protein</fullName>
    </submittedName>
</protein>
<dbReference type="EMBL" id="JANBPW010005298">
    <property type="protein sequence ID" value="KAJ1932929.1"/>
    <property type="molecule type" value="Genomic_DNA"/>
</dbReference>
<evidence type="ECO:0000313" key="1">
    <source>
        <dbReference type="EMBL" id="KAJ1932929.1"/>
    </source>
</evidence>
<organism evidence="1 2">
    <name type="scientific">Linderina macrospora</name>
    <dbReference type="NCBI Taxonomy" id="4868"/>
    <lineage>
        <taxon>Eukaryota</taxon>
        <taxon>Fungi</taxon>
        <taxon>Fungi incertae sedis</taxon>
        <taxon>Zoopagomycota</taxon>
        <taxon>Kickxellomycotina</taxon>
        <taxon>Kickxellomycetes</taxon>
        <taxon>Kickxellales</taxon>
        <taxon>Kickxellaceae</taxon>
        <taxon>Linderina</taxon>
    </lineage>
</organism>
<accession>A0ACC1J0H8</accession>
<gene>
    <name evidence="1" type="ORF">FBU59_006204</name>
</gene>
<sequence>MLIEDLGESCQSLNIFHPAPSEANDSYYSDASKNSWMVPLENWLGYPNEAVRISAAACLGSLMRYDRLHMSRVVATLVSRFQQFCAHCTAHGNPSIDAMKRCIGYAYGIAAVISVNAALKDSHASLLSVPLDLVEWIHSIALRLLNAAYRRSEPEIIDSGNGNTNSSSKVVGGVSSADPANINAALGTAPPQGREQQAAMRRQSMTKPRPSQAAALQNMRMAAGWVLLTGLTSLGTDFIANKARSDWLPLWALAMPQPDSVSSSGFVTSDMPWHVRAHQLQSRFMALTHFLAYRRVTTSGLDDTEAKQLLTCLRFTLMFADNALDAPPPPSMNRSPGSRRLSATIKSYDIADPARPSWLLPTQTSILTSHMQIRDRVIECLQTFDRPGQLSSLTPVITRLVESVLASSDN</sequence>
<comment type="caution">
    <text evidence="1">The sequence shown here is derived from an EMBL/GenBank/DDBJ whole genome shotgun (WGS) entry which is preliminary data.</text>
</comment>
<dbReference type="Proteomes" id="UP001150603">
    <property type="component" value="Unassembled WGS sequence"/>
</dbReference>
<evidence type="ECO:0000313" key="2">
    <source>
        <dbReference type="Proteomes" id="UP001150603"/>
    </source>
</evidence>
<reference evidence="1" key="1">
    <citation type="submission" date="2022-07" db="EMBL/GenBank/DDBJ databases">
        <title>Phylogenomic reconstructions and comparative analyses of Kickxellomycotina fungi.</title>
        <authorList>
            <person name="Reynolds N.K."/>
            <person name="Stajich J.E."/>
            <person name="Barry K."/>
            <person name="Grigoriev I.V."/>
            <person name="Crous P."/>
            <person name="Smith M.E."/>
        </authorList>
    </citation>
    <scope>NUCLEOTIDE SEQUENCE</scope>
    <source>
        <strain evidence="1">NRRL 5244</strain>
    </source>
</reference>
<name>A0ACC1J0H8_9FUNG</name>
<proteinExistence type="predicted"/>